<accession>E1YMM7</accession>
<proteinExistence type="predicted"/>
<sequence>MSFYSIKNSTKSAYYNFIIINGITMLTYKDLFSYIS</sequence>
<protein>
    <submittedName>
        <fullName evidence="2">Uncharacterized protein</fullName>
    </submittedName>
</protein>
<reference evidence="2" key="1">
    <citation type="journal article" date="2011" name="Environ. Microbiol.">
        <title>Genomic insights into the metabolic potential of the polycyclic aromatic hydrocarbon degrading sulfate-reducing Deltaproteobacterium N47.</title>
        <authorList>
            <person name="Bergmann F."/>
            <person name="Selesi D."/>
            <person name="Weinmaier T."/>
            <person name="Tischler P."/>
            <person name="Rattei T."/>
            <person name="Meckenstock R.U."/>
        </authorList>
    </citation>
    <scope>NUCLEOTIDE SEQUENCE</scope>
</reference>
<evidence type="ECO:0000256" key="1">
    <source>
        <dbReference type="SAM" id="Phobius"/>
    </source>
</evidence>
<evidence type="ECO:0000313" key="2">
    <source>
        <dbReference type="EMBL" id="CBX31821.1"/>
    </source>
</evidence>
<keyword evidence="1" id="KW-0812">Transmembrane</keyword>
<keyword evidence="1" id="KW-0472">Membrane</keyword>
<name>E1YMM7_9BACT</name>
<dbReference type="EMBL" id="FR695879">
    <property type="protein sequence ID" value="CBX31821.1"/>
    <property type="molecule type" value="Genomic_DNA"/>
</dbReference>
<dbReference type="AlphaFoldDB" id="E1YMM7"/>
<organism evidence="2">
    <name type="scientific">uncultured Desulfobacterium sp</name>
    <dbReference type="NCBI Taxonomy" id="201089"/>
    <lineage>
        <taxon>Bacteria</taxon>
        <taxon>Pseudomonadati</taxon>
        <taxon>Thermodesulfobacteriota</taxon>
        <taxon>Desulfobacteria</taxon>
        <taxon>Desulfobacterales</taxon>
        <taxon>Desulfobacteriaceae</taxon>
        <taxon>Desulfobacterium</taxon>
        <taxon>environmental samples</taxon>
    </lineage>
</organism>
<feature type="transmembrane region" description="Helical" evidence="1">
    <location>
        <begin position="12"/>
        <end position="28"/>
    </location>
</feature>
<keyword evidence="1" id="KW-1133">Transmembrane helix</keyword>
<gene>
    <name evidence="2" type="ORF">N47_N26460</name>
</gene>